<dbReference type="AlphaFoldDB" id="A0A518GHP2"/>
<evidence type="ECO:0000259" key="1">
    <source>
        <dbReference type="PROSITE" id="PS51746"/>
    </source>
</evidence>
<dbReference type="Pfam" id="PF13672">
    <property type="entry name" value="PP2C_2"/>
    <property type="match status" value="1"/>
</dbReference>
<dbReference type="PANTHER" id="PTHR47992">
    <property type="entry name" value="PROTEIN PHOSPHATASE"/>
    <property type="match status" value="1"/>
</dbReference>
<dbReference type="PROSITE" id="PS51746">
    <property type="entry name" value="PPM_2"/>
    <property type="match status" value="1"/>
</dbReference>
<evidence type="ECO:0000313" key="3">
    <source>
        <dbReference type="Proteomes" id="UP000318017"/>
    </source>
</evidence>
<evidence type="ECO:0000313" key="2">
    <source>
        <dbReference type="EMBL" id="QDV28050.1"/>
    </source>
</evidence>
<sequence length="332" mass="36564">MPIKINCAGQTDIGKKRDSNQDQFFIADLHKSMLVQAASLEPEVPTCKFGEPLAKLMMVADGMGGHKGGSRASRLAIELLVHQFVNSTHWLLQADVAIPEREKAFVDELKIMLKRAHHAIELESKGLSDLQGMGTTLTMACIVWPWMYVVHAGDSRCYLMRGDELRKVTHDHTVSSQMVEKNSMTQEEAQNSPWNNVLYNALGAGANEVQAELHRVELQPHDQIVICSDGMYRYISDAELRGMLLNEQEPQPLCEALIQIANARGGADNITAIVAQIEDSRGHVSGASSSRAELERLLAEGDASLASRDTTPSLTSNQDVPNTVEFIDADEF</sequence>
<name>A0A518GHP2_9BACT</name>
<proteinExistence type="predicted"/>
<dbReference type="Gene3D" id="3.60.40.10">
    <property type="entry name" value="PPM-type phosphatase domain"/>
    <property type="match status" value="1"/>
</dbReference>
<dbReference type="Proteomes" id="UP000318017">
    <property type="component" value="Chromosome"/>
</dbReference>
<organism evidence="2 3">
    <name type="scientific">Aureliella helgolandensis</name>
    <dbReference type="NCBI Taxonomy" id="2527968"/>
    <lineage>
        <taxon>Bacteria</taxon>
        <taxon>Pseudomonadati</taxon>
        <taxon>Planctomycetota</taxon>
        <taxon>Planctomycetia</taxon>
        <taxon>Pirellulales</taxon>
        <taxon>Pirellulaceae</taxon>
        <taxon>Aureliella</taxon>
    </lineage>
</organism>
<accession>A0A518GHP2</accession>
<dbReference type="RefSeq" id="WP_145086393.1">
    <property type="nucleotide sequence ID" value="NZ_CP036298.1"/>
</dbReference>
<dbReference type="CDD" id="cd00143">
    <property type="entry name" value="PP2Cc"/>
    <property type="match status" value="1"/>
</dbReference>
<protein>
    <submittedName>
        <fullName evidence="2">Serine/threonine phosphatase stp</fullName>
        <ecNumber evidence="2">3.1.3.16</ecNumber>
    </submittedName>
</protein>
<dbReference type="KEGG" id="ahel:Q31a_64430"/>
<dbReference type="OrthoDB" id="9801841at2"/>
<reference evidence="2 3" key="1">
    <citation type="submission" date="2019-02" db="EMBL/GenBank/DDBJ databases">
        <title>Deep-cultivation of Planctomycetes and their phenomic and genomic characterization uncovers novel biology.</title>
        <authorList>
            <person name="Wiegand S."/>
            <person name="Jogler M."/>
            <person name="Boedeker C."/>
            <person name="Pinto D."/>
            <person name="Vollmers J."/>
            <person name="Rivas-Marin E."/>
            <person name="Kohn T."/>
            <person name="Peeters S.H."/>
            <person name="Heuer A."/>
            <person name="Rast P."/>
            <person name="Oberbeckmann S."/>
            <person name="Bunk B."/>
            <person name="Jeske O."/>
            <person name="Meyerdierks A."/>
            <person name="Storesund J.E."/>
            <person name="Kallscheuer N."/>
            <person name="Luecker S."/>
            <person name="Lage O.M."/>
            <person name="Pohl T."/>
            <person name="Merkel B.J."/>
            <person name="Hornburger P."/>
            <person name="Mueller R.-W."/>
            <person name="Bruemmer F."/>
            <person name="Labrenz M."/>
            <person name="Spormann A.M."/>
            <person name="Op den Camp H."/>
            <person name="Overmann J."/>
            <person name="Amann R."/>
            <person name="Jetten M.S.M."/>
            <person name="Mascher T."/>
            <person name="Medema M.H."/>
            <person name="Devos D.P."/>
            <person name="Kaster A.-K."/>
            <person name="Ovreas L."/>
            <person name="Rohde M."/>
            <person name="Galperin M.Y."/>
            <person name="Jogler C."/>
        </authorList>
    </citation>
    <scope>NUCLEOTIDE SEQUENCE [LARGE SCALE GENOMIC DNA]</scope>
    <source>
        <strain evidence="2 3">Q31a</strain>
    </source>
</reference>
<dbReference type="EC" id="3.1.3.16" evidence="2"/>
<keyword evidence="2" id="KW-0378">Hydrolase</keyword>
<keyword evidence="3" id="KW-1185">Reference proteome</keyword>
<dbReference type="EMBL" id="CP036298">
    <property type="protein sequence ID" value="QDV28050.1"/>
    <property type="molecule type" value="Genomic_DNA"/>
</dbReference>
<gene>
    <name evidence="2" type="primary">stp_3</name>
    <name evidence="2" type="ORF">Q31a_64430</name>
</gene>
<feature type="domain" description="PPM-type phosphatase" evidence="1">
    <location>
        <begin position="6"/>
        <end position="277"/>
    </location>
</feature>
<dbReference type="SMART" id="SM00332">
    <property type="entry name" value="PP2Cc"/>
    <property type="match status" value="1"/>
</dbReference>
<dbReference type="SUPFAM" id="SSF81606">
    <property type="entry name" value="PP2C-like"/>
    <property type="match status" value="1"/>
</dbReference>
<dbReference type="GO" id="GO:0004722">
    <property type="term" value="F:protein serine/threonine phosphatase activity"/>
    <property type="evidence" value="ECO:0007669"/>
    <property type="project" value="UniProtKB-EC"/>
</dbReference>
<dbReference type="InterPro" id="IPR015655">
    <property type="entry name" value="PP2C"/>
</dbReference>
<dbReference type="InterPro" id="IPR001932">
    <property type="entry name" value="PPM-type_phosphatase-like_dom"/>
</dbReference>
<dbReference type="SMART" id="SM00331">
    <property type="entry name" value="PP2C_SIG"/>
    <property type="match status" value="1"/>
</dbReference>
<dbReference type="InterPro" id="IPR036457">
    <property type="entry name" value="PPM-type-like_dom_sf"/>
</dbReference>